<evidence type="ECO:0000256" key="1">
    <source>
        <dbReference type="SAM" id="Phobius"/>
    </source>
</evidence>
<name>A0ABX1JFJ2_9PSEU</name>
<gene>
    <name evidence="2" type="ORF">HFP15_37340</name>
</gene>
<keyword evidence="3" id="KW-1185">Reference proteome</keyword>
<reference evidence="2 3" key="1">
    <citation type="submission" date="2020-04" db="EMBL/GenBank/DDBJ databases">
        <title>Novel species.</title>
        <authorList>
            <person name="Teo W.F.A."/>
            <person name="Lipun K."/>
            <person name="Srisuk N."/>
            <person name="Duangmal K."/>
        </authorList>
    </citation>
    <scope>NUCLEOTIDE SEQUENCE [LARGE SCALE GENOMIC DNA]</scope>
    <source>
        <strain evidence="2 3">K13G38</strain>
    </source>
</reference>
<protein>
    <recommendedName>
        <fullName evidence="4">Prepilin peptidase</fullName>
    </recommendedName>
</protein>
<proteinExistence type="predicted"/>
<keyword evidence="1" id="KW-1133">Transmembrane helix</keyword>
<dbReference type="Proteomes" id="UP000715441">
    <property type="component" value="Unassembled WGS sequence"/>
</dbReference>
<dbReference type="RefSeq" id="WP_168522452.1">
    <property type="nucleotide sequence ID" value="NZ_JAAXLS010000059.1"/>
</dbReference>
<evidence type="ECO:0000313" key="2">
    <source>
        <dbReference type="EMBL" id="NKQ58529.1"/>
    </source>
</evidence>
<evidence type="ECO:0000313" key="3">
    <source>
        <dbReference type="Proteomes" id="UP000715441"/>
    </source>
</evidence>
<keyword evidence="1" id="KW-0812">Transmembrane</keyword>
<accession>A0ABX1JFJ2</accession>
<comment type="caution">
    <text evidence="2">The sequence shown here is derived from an EMBL/GenBank/DDBJ whole genome shotgun (WGS) entry which is preliminary data.</text>
</comment>
<sequence>MTDPGWLAAAALLLTLRVTGVRKAGAELPMGPFLLIGALATILAASL</sequence>
<organism evidence="2 3">
    <name type="scientific">Amycolatopsis acididurans</name>
    <dbReference type="NCBI Taxonomy" id="2724524"/>
    <lineage>
        <taxon>Bacteria</taxon>
        <taxon>Bacillati</taxon>
        <taxon>Actinomycetota</taxon>
        <taxon>Actinomycetes</taxon>
        <taxon>Pseudonocardiales</taxon>
        <taxon>Pseudonocardiaceae</taxon>
        <taxon>Amycolatopsis</taxon>
    </lineage>
</organism>
<keyword evidence="1" id="KW-0472">Membrane</keyword>
<feature type="transmembrane region" description="Helical" evidence="1">
    <location>
        <begin position="30"/>
        <end position="46"/>
    </location>
</feature>
<evidence type="ECO:0008006" key="4">
    <source>
        <dbReference type="Google" id="ProtNLM"/>
    </source>
</evidence>
<dbReference type="EMBL" id="JAAXLS010000059">
    <property type="protein sequence ID" value="NKQ58529.1"/>
    <property type="molecule type" value="Genomic_DNA"/>
</dbReference>